<keyword evidence="3" id="KW-1185">Reference proteome</keyword>
<proteinExistence type="predicted"/>
<gene>
    <name evidence="2" type="ORF">Q0590_06555</name>
</gene>
<reference evidence="2" key="1">
    <citation type="submission" date="2023-07" db="EMBL/GenBank/DDBJ databases">
        <title>The genome sequence of Rhodocytophaga aerolata KACC 12507.</title>
        <authorList>
            <person name="Zhang X."/>
        </authorList>
    </citation>
    <scope>NUCLEOTIDE SEQUENCE</scope>
    <source>
        <strain evidence="2">KACC 12507</strain>
    </source>
</reference>
<evidence type="ECO:0000313" key="2">
    <source>
        <dbReference type="EMBL" id="MDO1445904.1"/>
    </source>
</evidence>
<keyword evidence="1" id="KW-0812">Transmembrane</keyword>
<organism evidence="2 3">
    <name type="scientific">Rhodocytophaga aerolata</name>
    <dbReference type="NCBI Taxonomy" id="455078"/>
    <lineage>
        <taxon>Bacteria</taxon>
        <taxon>Pseudomonadati</taxon>
        <taxon>Bacteroidota</taxon>
        <taxon>Cytophagia</taxon>
        <taxon>Cytophagales</taxon>
        <taxon>Rhodocytophagaceae</taxon>
        <taxon>Rhodocytophaga</taxon>
    </lineage>
</organism>
<dbReference type="RefSeq" id="WP_302036702.1">
    <property type="nucleotide sequence ID" value="NZ_JAUKPO010000002.1"/>
</dbReference>
<accession>A0ABT8R1D7</accession>
<sequence length="567" mass="63985">MRKKSTSSAAGKHSQCGIFKNLAKSCLNRYLARITLFCFLFQLIACNYYRTRTEAPDALNTVYSLSKRKIFILHQGPKTWSLTNVVLTGEELEGTLNEVPVSQTNYATADPNKSHRYRSTDKYNALNRVHLYINEYRQEEGNQIAIPVSSIKRIDIVEQDTGRTVASHVLTAVGVTIGVLVLISIIIVLTKSSCPFVYTDTGEGYEFTGETYGGAIFAPLERHDFMPLPTSVPVEDQYRIRITNELKERQYTNLAELWVVQHPAEVTVLLDNKGNIHTLSQVEAPIQAQTSAGESCLDQLFRKDSTNYLFNETVPAGSLNEVVLTFDKPAQISSGKLVLRAQNSLWLDYLFGEFTQQFGSLYPTWAASQKKEPFQKLSQWQIDQGIPLSVYLETSAGWQLVDRIESVGPLASRNLVIPLNLAAVKTKDTIRVKLAAGFMFWEIDYAGIDYSTNLPVKLEKCKPYSAINEKNEDMRAMLSEDDTVYAQQLQPGTAVTLTYMNPMQPIEGTKVSTFLHTKGYYEHVREYKGTPDIPELLSFRKEGRFVEFSKEKYLEINKQMGLTATTK</sequence>
<evidence type="ECO:0000313" key="3">
    <source>
        <dbReference type="Proteomes" id="UP001168528"/>
    </source>
</evidence>
<feature type="transmembrane region" description="Helical" evidence="1">
    <location>
        <begin position="169"/>
        <end position="189"/>
    </location>
</feature>
<protein>
    <submittedName>
        <fullName evidence="2">Uncharacterized protein</fullName>
    </submittedName>
</protein>
<dbReference type="EMBL" id="JAUKPO010000002">
    <property type="protein sequence ID" value="MDO1445904.1"/>
    <property type="molecule type" value="Genomic_DNA"/>
</dbReference>
<name>A0ABT8R1D7_9BACT</name>
<comment type="caution">
    <text evidence="2">The sequence shown here is derived from an EMBL/GenBank/DDBJ whole genome shotgun (WGS) entry which is preliminary data.</text>
</comment>
<keyword evidence="1" id="KW-1133">Transmembrane helix</keyword>
<dbReference type="Proteomes" id="UP001168528">
    <property type="component" value="Unassembled WGS sequence"/>
</dbReference>
<keyword evidence="1" id="KW-0472">Membrane</keyword>
<evidence type="ECO:0000256" key="1">
    <source>
        <dbReference type="SAM" id="Phobius"/>
    </source>
</evidence>